<evidence type="ECO:0000256" key="1">
    <source>
        <dbReference type="SAM" id="SignalP"/>
    </source>
</evidence>
<dbReference type="PROSITE" id="PS51257">
    <property type="entry name" value="PROKAR_LIPOPROTEIN"/>
    <property type="match status" value="1"/>
</dbReference>
<sequence length="500" mass="56335">MKKYIKIQLMLALLITVVLSSCLEDEGNYDYKDINEVVFEGIQDEYALLRFDDFKISPEVTFTQGSGSQNDYSYRWVAVKIKASSIDEDEVTELATTKDLDIKLELLPGDYTIHYFITDNSTNIEWQSKATLRVANAIFEGWLLLSSVGSESRLDMIPFIDEDFLAPKQDVLSFVGSELTLQGSPGFVYFNRSAKPFEGIYVSTSGNGTTKLEPDTFGWNKAYNLSQEFDTTQPEDLEADNMVATNGGQSYVVKDGNIYLHYRIWQLNYSTPINRIGGVNFEASSMIGKGSGFFSTILYDNTNKRFVQTQNGTTNVISSVGTLFDYTTGKDLVYMVGNDYNALFDDSIFAILNDPNDGKNYLALFNSRDFVQSYYGEILATDFDQATGYAISPDFGYLFYAVGGKVYQYDFSLGTTKLMLDKGTEEITLIKFHDIVTYWKTEYSEINKKLIVCSYDPSGTEGSNGTMELYTVPPVNGQIVLEESYTGFGKIESITYRERF</sequence>
<proteinExistence type="predicted"/>
<protein>
    <submittedName>
        <fullName evidence="2">PKD-like family lipoprotein</fullName>
    </submittedName>
</protein>
<keyword evidence="1" id="KW-0732">Signal</keyword>
<dbReference type="EMBL" id="JAODOP010000004">
    <property type="protein sequence ID" value="MEF3832797.1"/>
    <property type="molecule type" value="Genomic_DNA"/>
</dbReference>
<organism evidence="2 3">
    <name type="scientific">Flavivirga spongiicola</name>
    <dbReference type="NCBI Taxonomy" id="421621"/>
    <lineage>
        <taxon>Bacteria</taxon>
        <taxon>Pseudomonadati</taxon>
        <taxon>Bacteroidota</taxon>
        <taxon>Flavobacteriia</taxon>
        <taxon>Flavobacteriales</taxon>
        <taxon>Flavobacteriaceae</taxon>
        <taxon>Flavivirga</taxon>
    </lineage>
</organism>
<dbReference type="Pfam" id="PF16407">
    <property type="entry name" value="PKD_2"/>
    <property type="match status" value="1"/>
</dbReference>
<gene>
    <name evidence="2" type="ORF">N1F79_06625</name>
</gene>
<name>A0ABU7XSD4_9FLAO</name>
<comment type="caution">
    <text evidence="2">The sequence shown here is derived from an EMBL/GenBank/DDBJ whole genome shotgun (WGS) entry which is preliminary data.</text>
</comment>
<dbReference type="RefSeq" id="WP_303305165.1">
    <property type="nucleotide sequence ID" value="NZ_JAODOP010000004.1"/>
</dbReference>
<evidence type="ECO:0000313" key="2">
    <source>
        <dbReference type="EMBL" id="MEF3832797.1"/>
    </source>
</evidence>
<feature type="signal peptide" evidence="1">
    <location>
        <begin position="1"/>
        <end position="20"/>
    </location>
</feature>
<reference evidence="2 3" key="1">
    <citation type="submission" date="2022-09" db="EMBL/GenBank/DDBJ databases">
        <title>Genome sequencing of Flavivirga sp. MEBiC05379.</title>
        <authorList>
            <person name="Oh H.-M."/>
            <person name="Kwon K.K."/>
            <person name="Park M.J."/>
            <person name="Yang S.-H."/>
        </authorList>
    </citation>
    <scope>NUCLEOTIDE SEQUENCE [LARGE SCALE GENOMIC DNA]</scope>
    <source>
        <strain evidence="2 3">MEBiC05379</strain>
    </source>
</reference>
<evidence type="ECO:0000313" key="3">
    <source>
        <dbReference type="Proteomes" id="UP001337305"/>
    </source>
</evidence>
<dbReference type="Proteomes" id="UP001337305">
    <property type="component" value="Unassembled WGS sequence"/>
</dbReference>
<feature type="chain" id="PRO_5045452249" evidence="1">
    <location>
        <begin position="21"/>
        <end position="500"/>
    </location>
</feature>
<dbReference type="InterPro" id="IPR032183">
    <property type="entry name" value="PKD-like"/>
</dbReference>
<keyword evidence="3" id="KW-1185">Reference proteome</keyword>
<accession>A0ABU7XSD4</accession>